<organism evidence="2 3">
    <name type="scientific">Nesidiocoris tenuis</name>
    <dbReference type="NCBI Taxonomy" id="355587"/>
    <lineage>
        <taxon>Eukaryota</taxon>
        <taxon>Metazoa</taxon>
        <taxon>Ecdysozoa</taxon>
        <taxon>Arthropoda</taxon>
        <taxon>Hexapoda</taxon>
        <taxon>Insecta</taxon>
        <taxon>Pterygota</taxon>
        <taxon>Neoptera</taxon>
        <taxon>Paraneoptera</taxon>
        <taxon>Hemiptera</taxon>
        <taxon>Heteroptera</taxon>
        <taxon>Panheteroptera</taxon>
        <taxon>Cimicomorpha</taxon>
        <taxon>Miridae</taxon>
        <taxon>Dicyphina</taxon>
        <taxon>Nesidiocoris</taxon>
    </lineage>
</organism>
<dbReference type="EMBL" id="AP028921">
    <property type="protein sequence ID" value="BET01994.1"/>
    <property type="molecule type" value="Genomic_DNA"/>
</dbReference>
<accession>A0ABN7BCL5</accession>
<keyword evidence="3" id="KW-1185">Reference proteome</keyword>
<reference evidence="2 3" key="1">
    <citation type="submission" date="2023-09" db="EMBL/GenBank/DDBJ databases">
        <title>Nesidiocoris tenuis whole genome shotgun sequence.</title>
        <authorList>
            <person name="Shibata T."/>
            <person name="Shimoda M."/>
            <person name="Kobayashi T."/>
            <person name="Uehara T."/>
        </authorList>
    </citation>
    <scope>NUCLEOTIDE SEQUENCE [LARGE SCALE GENOMIC DNA]</scope>
    <source>
        <strain evidence="2 3">Japan</strain>
    </source>
</reference>
<sequence>MTSRCSTERPSRSDLGRPPRRSSRLLGHSQPTNTPWHQGALLSVSVVRTLAGVPDAPHAFLAARNLLILLDTKVLY</sequence>
<gene>
    <name evidence="2" type="ORF">NTJ_14812</name>
</gene>
<name>A0ABN7BCL5_9HEMI</name>
<proteinExistence type="predicted"/>
<feature type="compositionally biased region" description="Basic and acidic residues" evidence="1">
    <location>
        <begin position="1"/>
        <end position="17"/>
    </location>
</feature>
<protein>
    <submittedName>
        <fullName evidence="2">Uncharacterized protein</fullName>
    </submittedName>
</protein>
<evidence type="ECO:0000256" key="1">
    <source>
        <dbReference type="SAM" id="MobiDB-lite"/>
    </source>
</evidence>
<evidence type="ECO:0000313" key="2">
    <source>
        <dbReference type="EMBL" id="BET01994.1"/>
    </source>
</evidence>
<feature type="region of interest" description="Disordered" evidence="1">
    <location>
        <begin position="1"/>
        <end position="36"/>
    </location>
</feature>
<evidence type="ECO:0000313" key="3">
    <source>
        <dbReference type="Proteomes" id="UP001307889"/>
    </source>
</evidence>
<dbReference type="Proteomes" id="UP001307889">
    <property type="component" value="Chromosome 13"/>
</dbReference>